<evidence type="ECO:0000256" key="3">
    <source>
        <dbReference type="ARBA" id="ARBA00022737"/>
    </source>
</evidence>
<dbReference type="Pfam" id="PF00515">
    <property type="entry name" value="TPR_1"/>
    <property type="match status" value="1"/>
</dbReference>
<feature type="compositionally biased region" description="Basic and acidic residues" evidence="5">
    <location>
        <begin position="638"/>
        <end position="655"/>
    </location>
</feature>
<keyword evidence="2" id="KW-0963">Cytoplasm</keyword>
<dbReference type="InterPro" id="IPR019734">
    <property type="entry name" value="TPR_rpt"/>
</dbReference>
<feature type="region of interest" description="Disordered" evidence="5">
    <location>
        <begin position="638"/>
        <end position="663"/>
    </location>
</feature>
<dbReference type="Gene3D" id="1.25.40.10">
    <property type="entry name" value="Tetratricopeptide repeat domain"/>
    <property type="match status" value="5"/>
</dbReference>
<evidence type="ECO:0000313" key="8">
    <source>
        <dbReference type="Proteomes" id="UP001159405"/>
    </source>
</evidence>
<dbReference type="SMART" id="SM00028">
    <property type="entry name" value="TPR"/>
    <property type="match status" value="12"/>
</dbReference>
<evidence type="ECO:0000313" key="7">
    <source>
        <dbReference type="EMBL" id="CAH3177379.1"/>
    </source>
</evidence>
<gene>
    <name evidence="7" type="ORF">PLOB_00019232</name>
</gene>
<name>A0ABN8RDC0_9CNID</name>
<organism evidence="7 8">
    <name type="scientific">Porites lobata</name>
    <dbReference type="NCBI Taxonomy" id="104759"/>
    <lineage>
        <taxon>Eukaryota</taxon>
        <taxon>Metazoa</taxon>
        <taxon>Cnidaria</taxon>
        <taxon>Anthozoa</taxon>
        <taxon>Hexacorallia</taxon>
        <taxon>Scleractinia</taxon>
        <taxon>Fungiina</taxon>
        <taxon>Poritidae</taxon>
        <taxon>Porites</taxon>
    </lineage>
</organism>
<feature type="repeat" description="TPR" evidence="4">
    <location>
        <begin position="338"/>
        <end position="371"/>
    </location>
</feature>
<dbReference type="EMBL" id="CALNXK010000224">
    <property type="protein sequence ID" value="CAH3177379.1"/>
    <property type="molecule type" value="Genomic_DNA"/>
</dbReference>
<sequence length="951" mass="106533">MTTTGINGNIGDPFVNFKGFQHALGIAYYRLGDFRKAIEYHERHLEISKEMGDRAGEGRACCNLGNAYYSLGDFQRAIEYHERHLKISKEVGRRAGEGRAYCNLGNAYDSLGYFQKAIEYHERDLKISKEMGDRAGEGRAYCNLGNAYYSLGDFQRAIEYHERHLKISKEVGRRAGEGRAYCNLGNAYYSLGDFQRAIEYHERDLKISKEVADRAGEGRAYGNLGNAYLSLGDFQKAIEYHERHLKISKEMGDRVGEGKAYGNLGNACDSLGDFQKAIEYHERHLKISKEVGDRAGEGSAYGNLGNAYRNLGDFQRAIEYHERRLKISKEVGDRAGEGRAYGNLGNAYYSLGDLQKAIEYHERHLKISKEVGDRKGEGSAYGNLGNDYHSLGHFQKAVEYHQRLLKFSKEVGDRAGEGSAYGNLGNAYFRLGDFQKAIEYHERDLKISKEVGDRAGEGRGYGNLGTAYHSLGDFQKAVQCYKNSVTTFDHIRGNLISNDEWKITLKSTYDHIHLRLWELQFKEGKVIEALLTADQGRAGALNDLLESKYGLKGLRPQIGTLSATPSDFAGYLPPNTVFMGITEGGIVLWVNDKVKEIKTRRTVIDISTYLNITTYFQRLLETTREEIGLKADVNCEDRSLRNPSDKQLADERSSEPRSNSSSFEETKSLQTLYNVVIGPIRDLLDGDQIVIVPEGPLCLAPYAAFMDMNSKYLCETFRIRLLPSLSSLRLIQDCPADWHSKTGALLVGDPWVQEVTTLEQLAWAEKEVQMIGKIIHTVPLVGKQATKDEVLRRISSVALVHIAAHGEMETGEIALAPNTTSSSGNPPREEDYLLTMRDVLDAQIRARLVVLSCCHSARGEVKSEGVVGIARAFLGAGARAVLVSLWAIDDKATMEFMKVFYQELVHRRSASEALNKAMKSMRESDDFSAVRYWAPFVLIGDDVTLEFEGIN</sequence>
<proteinExistence type="predicted"/>
<keyword evidence="3" id="KW-0677">Repeat</keyword>
<feature type="repeat" description="TPR" evidence="4">
    <location>
        <begin position="458"/>
        <end position="491"/>
    </location>
</feature>
<feature type="repeat" description="TPR" evidence="4">
    <location>
        <begin position="138"/>
        <end position="171"/>
    </location>
</feature>
<dbReference type="InterPro" id="IPR011990">
    <property type="entry name" value="TPR-like_helical_dom_sf"/>
</dbReference>
<dbReference type="PROSITE" id="PS50005">
    <property type="entry name" value="TPR"/>
    <property type="match status" value="12"/>
</dbReference>
<feature type="repeat" description="TPR" evidence="4">
    <location>
        <begin position="18"/>
        <end position="51"/>
    </location>
</feature>
<feature type="repeat" description="TPR" evidence="4">
    <location>
        <begin position="418"/>
        <end position="451"/>
    </location>
</feature>
<comment type="subcellular location">
    <subcellularLocation>
        <location evidence="1">Cytoplasm</location>
    </subcellularLocation>
</comment>
<evidence type="ECO:0000259" key="6">
    <source>
        <dbReference type="Pfam" id="PF12770"/>
    </source>
</evidence>
<keyword evidence="8" id="KW-1185">Reference proteome</keyword>
<evidence type="ECO:0000256" key="5">
    <source>
        <dbReference type="SAM" id="MobiDB-lite"/>
    </source>
</evidence>
<evidence type="ECO:0000256" key="1">
    <source>
        <dbReference type="ARBA" id="ARBA00004496"/>
    </source>
</evidence>
<dbReference type="InterPro" id="IPR052386">
    <property type="entry name" value="GPSM"/>
</dbReference>
<accession>A0ABN8RDC0</accession>
<dbReference type="InterPro" id="IPR024983">
    <property type="entry name" value="CHAT_dom"/>
</dbReference>
<dbReference type="Proteomes" id="UP001159405">
    <property type="component" value="Unassembled WGS sequence"/>
</dbReference>
<comment type="caution">
    <text evidence="7">The sequence shown here is derived from an EMBL/GenBank/DDBJ whole genome shotgun (WGS) entry which is preliminary data.</text>
</comment>
<feature type="repeat" description="TPR" evidence="4">
    <location>
        <begin position="218"/>
        <end position="251"/>
    </location>
</feature>
<keyword evidence="4" id="KW-0802">TPR repeat</keyword>
<feature type="domain" description="CHAT" evidence="6">
    <location>
        <begin position="667"/>
        <end position="941"/>
    </location>
</feature>
<dbReference type="PANTHER" id="PTHR45954:SF1">
    <property type="entry name" value="LD33695P"/>
    <property type="match status" value="1"/>
</dbReference>
<feature type="repeat" description="TPR" evidence="4">
    <location>
        <begin position="98"/>
        <end position="131"/>
    </location>
</feature>
<feature type="repeat" description="TPR" evidence="4">
    <location>
        <begin position="258"/>
        <end position="291"/>
    </location>
</feature>
<reference evidence="7 8" key="1">
    <citation type="submission" date="2022-05" db="EMBL/GenBank/DDBJ databases">
        <authorList>
            <consortium name="Genoscope - CEA"/>
            <person name="William W."/>
        </authorList>
    </citation>
    <scope>NUCLEOTIDE SEQUENCE [LARGE SCALE GENOMIC DNA]</scope>
</reference>
<feature type="repeat" description="TPR" evidence="4">
    <location>
        <begin position="58"/>
        <end position="91"/>
    </location>
</feature>
<dbReference type="PANTHER" id="PTHR45954">
    <property type="entry name" value="LD33695P"/>
    <property type="match status" value="1"/>
</dbReference>
<dbReference type="Pfam" id="PF13176">
    <property type="entry name" value="TPR_7"/>
    <property type="match status" value="1"/>
</dbReference>
<dbReference type="PROSITE" id="PS50293">
    <property type="entry name" value="TPR_REGION"/>
    <property type="match status" value="6"/>
</dbReference>
<evidence type="ECO:0000256" key="2">
    <source>
        <dbReference type="ARBA" id="ARBA00022490"/>
    </source>
</evidence>
<dbReference type="Pfam" id="PF13424">
    <property type="entry name" value="TPR_12"/>
    <property type="match status" value="5"/>
</dbReference>
<feature type="repeat" description="TPR" evidence="4">
    <location>
        <begin position="298"/>
        <end position="331"/>
    </location>
</feature>
<dbReference type="SUPFAM" id="SSF48452">
    <property type="entry name" value="TPR-like"/>
    <property type="match status" value="3"/>
</dbReference>
<feature type="repeat" description="TPR" evidence="4">
    <location>
        <begin position="378"/>
        <end position="411"/>
    </location>
</feature>
<protein>
    <recommendedName>
        <fullName evidence="6">CHAT domain-containing protein</fullName>
    </recommendedName>
</protein>
<evidence type="ECO:0000256" key="4">
    <source>
        <dbReference type="PROSITE-ProRule" id="PRU00339"/>
    </source>
</evidence>
<feature type="repeat" description="TPR" evidence="4">
    <location>
        <begin position="178"/>
        <end position="211"/>
    </location>
</feature>
<dbReference type="Pfam" id="PF12770">
    <property type="entry name" value="CHAT"/>
    <property type="match status" value="1"/>
</dbReference>